<evidence type="ECO:0000256" key="4">
    <source>
        <dbReference type="SAM" id="SignalP"/>
    </source>
</evidence>
<keyword evidence="4" id="KW-0732">Signal</keyword>
<dbReference type="AlphaFoldDB" id="A0A913ZFE9"/>
<evidence type="ECO:0000259" key="5">
    <source>
        <dbReference type="PROSITE" id="PS50825"/>
    </source>
</evidence>
<name>A0A913ZFE9_PATMI</name>
<feature type="domain" description="HYR" evidence="5">
    <location>
        <begin position="256"/>
        <end position="347"/>
    </location>
</feature>
<feature type="region of interest" description="Disordered" evidence="2">
    <location>
        <begin position="296"/>
        <end position="315"/>
    </location>
</feature>
<dbReference type="InterPro" id="IPR036116">
    <property type="entry name" value="FN3_sf"/>
</dbReference>
<dbReference type="PANTHER" id="PTHR24273">
    <property type="entry name" value="FI04643P-RELATED"/>
    <property type="match status" value="1"/>
</dbReference>
<reference evidence="7" key="1">
    <citation type="submission" date="2022-11" db="UniProtKB">
        <authorList>
            <consortium name="EnsemblMetazoa"/>
        </authorList>
    </citation>
    <scope>IDENTIFICATION</scope>
</reference>
<feature type="transmembrane region" description="Helical" evidence="3">
    <location>
        <begin position="716"/>
        <end position="740"/>
    </location>
</feature>
<dbReference type="Proteomes" id="UP000887568">
    <property type="component" value="Unplaced"/>
</dbReference>
<feature type="domain" description="Fibronectin type-III" evidence="6">
    <location>
        <begin position="621"/>
        <end position="709"/>
    </location>
</feature>
<feature type="signal peptide" evidence="4">
    <location>
        <begin position="1"/>
        <end position="32"/>
    </location>
</feature>
<evidence type="ECO:0000256" key="3">
    <source>
        <dbReference type="SAM" id="Phobius"/>
    </source>
</evidence>
<dbReference type="EnsemblMetazoa" id="XM_038193767.1">
    <property type="protein sequence ID" value="XP_038049695.1"/>
    <property type="gene ID" value="LOC119723206"/>
</dbReference>
<feature type="domain" description="HYR" evidence="5">
    <location>
        <begin position="94"/>
        <end position="177"/>
    </location>
</feature>
<dbReference type="Pfam" id="PF02494">
    <property type="entry name" value="HYR"/>
    <property type="match status" value="3"/>
</dbReference>
<keyword evidence="1" id="KW-0677">Repeat</keyword>
<dbReference type="PROSITE" id="PS50853">
    <property type="entry name" value="FN3"/>
    <property type="match status" value="1"/>
</dbReference>
<evidence type="ECO:0000259" key="6">
    <source>
        <dbReference type="PROSITE" id="PS50853"/>
    </source>
</evidence>
<dbReference type="SMART" id="SM00060">
    <property type="entry name" value="FN3"/>
    <property type="match status" value="3"/>
</dbReference>
<feature type="region of interest" description="Disordered" evidence="2">
    <location>
        <begin position="787"/>
        <end position="817"/>
    </location>
</feature>
<evidence type="ECO:0000256" key="2">
    <source>
        <dbReference type="SAM" id="MobiDB-lite"/>
    </source>
</evidence>
<proteinExistence type="predicted"/>
<evidence type="ECO:0000256" key="1">
    <source>
        <dbReference type="ARBA" id="ARBA00022737"/>
    </source>
</evidence>
<dbReference type="OMA" id="TNCTFTV"/>
<organism evidence="7 8">
    <name type="scientific">Patiria miniata</name>
    <name type="common">Bat star</name>
    <name type="synonym">Asterina miniata</name>
    <dbReference type="NCBI Taxonomy" id="46514"/>
    <lineage>
        <taxon>Eukaryota</taxon>
        <taxon>Metazoa</taxon>
        <taxon>Echinodermata</taxon>
        <taxon>Eleutherozoa</taxon>
        <taxon>Asterozoa</taxon>
        <taxon>Asteroidea</taxon>
        <taxon>Valvatacea</taxon>
        <taxon>Valvatida</taxon>
        <taxon>Asterinidae</taxon>
        <taxon>Patiria</taxon>
    </lineage>
</organism>
<protein>
    <submittedName>
        <fullName evidence="7">Uncharacterized protein</fullName>
    </submittedName>
</protein>
<evidence type="ECO:0000313" key="7">
    <source>
        <dbReference type="EnsemblMetazoa" id="XP_038049695.1"/>
    </source>
</evidence>
<dbReference type="PANTHER" id="PTHR24273:SF32">
    <property type="entry name" value="HYALIN"/>
    <property type="match status" value="1"/>
</dbReference>
<feature type="chain" id="PRO_5037688020" evidence="4">
    <location>
        <begin position="33"/>
        <end position="826"/>
    </location>
</feature>
<evidence type="ECO:0000313" key="8">
    <source>
        <dbReference type="Proteomes" id="UP000887568"/>
    </source>
</evidence>
<keyword evidence="3" id="KW-0472">Membrane</keyword>
<dbReference type="InterPro" id="IPR003961">
    <property type="entry name" value="FN3_dom"/>
</dbReference>
<keyword evidence="3" id="KW-1133">Transmembrane helix</keyword>
<dbReference type="CDD" id="cd00063">
    <property type="entry name" value="FN3"/>
    <property type="match status" value="1"/>
</dbReference>
<dbReference type="Gene3D" id="2.60.40.10">
    <property type="entry name" value="Immunoglobulins"/>
    <property type="match status" value="2"/>
</dbReference>
<keyword evidence="3" id="KW-0812">Transmembrane</keyword>
<dbReference type="InterPro" id="IPR013783">
    <property type="entry name" value="Ig-like_fold"/>
</dbReference>
<dbReference type="SUPFAM" id="SSF49265">
    <property type="entry name" value="Fibronectin type III"/>
    <property type="match status" value="2"/>
</dbReference>
<dbReference type="OrthoDB" id="444034at2759"/>
<dbReference type="GeneID" id="119723206"/>
<accession>A0A913ZFE9</accession>
<dbReference type="PROSITE" id="PS50825">
    <property type="entry name" value="HYR"/>
    <property type="match status" value="2"/>
</dbReference>
<sequence length="826" mass="89133">MGFAAAMTPKCFLLLVATSFLVTIATVPVVSAAACPSDRTLVTTSGQAYSNAAITTTGLACNNTTPPRWQVGVHTVFCTDVNDDTNCTFTVTVTDNEDPRITCPNDISRQLSVDDRFSVSWNSVTALDNVGVASSSCSPASGSSFKTFVGSAKTVTCTAVDDAGNTATCTFRVTLTDDVPPTITCPGNQTERTTNGEETRDIPWNIQTSDSVGVASRVCSRPDSNTVFSLGTTVVTCTARDAAGNDATCSFQVTILDGNPPVFTSCPTGTINKTIDSTEISWTLPTLSVRVTWDEPSAEDDDGVAPMVESSHSSGDEFPVGITDVTYNATDMAGNTKICSFSVAVEFQPPQEVSETFGTCQPTPCFNVAWTRSQDPTVSEYIISAWKGSQGESEALQDIVPNADSTYIRHEFKKQFSPGELYTIKVEAVVGQSRQLIGTMQQWTMPDMPGTIEVVPGTRSTTSVEVTWPRVSLQNVEQYRITSAGHHSGYVTKTTDKILLDNVFPNIWVNVYAVVGSGDMRKISSGRGKSVSFQDYQEESKLLALSTESTVRVYWKSNQSPSNEPHMLYIEPEDAEENYLTAFSGTQAEFTGLEPNTEYQIRLINNFGLSLSTSVKTKPGPPSNVRPTEVLNNSLTLEWDPPTEGDVESYEVYISPGDSTEPVEVSGTSHTFSSLTAMTEYFLRVVSVYDDVKSLPMTLMVTTGVTKPSPSPPLNIIAIALGVGLGVVALLLIIGIVVTCRKYRKLKAAMNTAAGYERAIPTVAKPATPRVPVKVDVDERRYENAAVADQMADREARGQKKGKSVPMVAMKPPTDYGDEYAYVAQQ</sequence>
<keyword evidence="8" id="KW-1185">Reference proteome</keyword>
<dbReference type="Pfam" id="PF00041">
    <property type="entry name" value="fn3"/>
    <property type="match status" value="1"/>
</dbReference>
<dbReference type="RefSeq" id="XP_038049695.1">
    <property type="nucleotide sequence ID" value="XM_038193767.1"/>
</dbReference>
<dbReference type="InterPro" id="IPR003410">
    <property type="entry name" value="HYR_dom"/>
</dbReference>